<evidence type="ECO:0000313" key="1">
    <source>
        <dbReference type="EMBL" id="CAJ0578909.1"/>
    </source>
</evidence>
<sequence>MAPTAVSYKASWIGWKSPAALMIQIYRRQALMKGVLCGLWMVATVFAQDTITNNSLAYRPKYQHPAYRLLQRNSVPKSFVIARTATPLDTSRSLPCCRDESGGSMCRTLKNNDPRGFASRCIAEPDFSLVVCCKACNELGTDYRERAANFFSSSHNATHCFDRMSPAFCGRFQTGSDAWNARRWSCETEHYRLGFRKREGAREMQQGINTKPDITNFARRHQRRAPRVEEPTDDRALPTNWSSWFTGISHRLSMAFSRPSVPI</sequence>
<keyword evidence="2" id="KW-1185">Reference proteome</keyword>
<feature type="non-terminal residue" evidence="1">
    <location>
        <position position="1"/>
    </location>
</feature>
<dbReference type="PANTHER" id="PTHR35017:SF6">
    <property type="entry name" value="SHKT DOMAIN-CONTAINING PROTEIN"/>
    <property type="match status" value="1"/>
</dbReference>
<evidence type="ECO:0000313" key="2">
    <source>
        <dbReference type="Proteomes" id="UP001177023"/>
    </source>
</evidence>
<protein>
    <submittedName>
        <fullName evidence="1">Uncharacterized protein</fullName>
    </submittedName>
</protein>
<organism evidence="1 2">
    <name type="scientific">Mesorhabditis spiculigera</name>
    <dbReference type="NCBI Taxonomy" id="96644"/>
    <lineage>
        <taxon>Eukaryota</taxon>
        <taxon>Metazoa</taxon>
        <taxon>Ecdysozoa</taxon>
        <taxon>Nematoda</taxon>
        <taxon>Chromadorea</taxon>
        <taxon>Rhabditida</taxon>
        <taxon>Rhabditina</taxon>
        <taxon>Rhabditomorpha</taxon>
        <taxon>Rhabditoidea</taxon>
        <taxon>Rhabditidae</taxon>
        <taxon>Mesorhabditinae</taxon>
        <taxon>Mesorhabditis</taxon>
    </lineage>
</organism>
<proteinExistence type="predicted"/>
<dbReference type="Proteomes" id="UP001177023">
    <property type="component" value="Unassembled WGS sequence"/>
</dbReference>
<dbReference type="AlphaFoldDB" id="A0AA36D3E8"/>
<name>A0AA36D3E8_9BILA</name>
<reference evidence="1" key="1">
    <citation type="submission" date="2023-06" db="EMBL/GenBank/DDBJ databases">
        <authorList>
            <person name="Delattre M."/>
        </authorList>
    </citation>
    <scope>NUCLEOTIDE SEQUENCE</scope>
    <source>
        <strain evidence="1">AF72</strain>
    </source>
</reference>
<dbReference type="PANTHER" id="PTHR35017">
    <property type="entry name" value="PROTEIN CBG16223-RELATED"/>
    <property type="match status" value="1"/>
</dbReference>
<dbReference type="EMBL" id="CATQJA010002655">
    <property type="protein sequence ID" value="CAJ0578909.1"/>
    <property type="molecule type" value="Genomic_DNA"/>
</dbReference>
<comment type="caution">
    <text evidence="1">The sequence shown here is derived from an EMBL/GenBank/DDBJ whole genome shotgun (WGS) entry which is preliminary data.</text>
</comment>
<gene>
    <name evidence="1" type="ORF">MSPICULIGERA_LOCUS17147</name>
</gene>
<accession>A0AA36D3E8</accession>